<comment type="caution">
    <text evidence="2">The sequence shown here is derived from an EMBL/GenBank/DDBJ whole genome shotgun (WGS) entry which is preliminary data.</text>
</comment>
<dbReference type="Pfam" id="PF11811">
    <property type="entry name" value="DUF3331"/>
    <property type="match status" value="1"/>
</dbReference>
<sequence>MLAKPIANDPWSQALDPLTELSGVASENSQDATYTADKSRQPMASEPVTGARNGVVVTVIDRPAPGTATVAWCDPTSCRYGDQVWRVSVARESAVCALSGNTISPGDAVYRPRASKPLPINASAMILASLVEAACSKRDRT</sequence>
<keyword evidence="3" id="KW-1185">Reference proteome</keyword>
<dbReference type="InterPro" id="IPR021769">
    <property type="entry name" value="DUF3331"/>
</dbReference>
<evidence type="ECO:0008006" key="4">
    <source>
        <dbReference type="Google" id="ProtNLM"/>
    </source>
</evidence>
<dbReference type="EMBL" id="AEJF01000214">
    <property type="protein sequence ID" value="KLU21507.1"/>
    <property type="molecule type" value="Genomic_DNA"/>
</dbReference>
<accession>A0A0J1CLA6</accession>
<reference evidence="2 3" key="1">
    <citation type="journal article" date="2015" name="Genome Announc.">
        <title>Draft Genome Sequence of Burkholderia sp. Strain PML1(12), an Ectomycorrhizosphere-Inhabiting Bacterium with Effective Mineral-Weathering Ability.</title>
        <authorList>
            <person name="Uroz S."/>
            <person name="Oger P."/>
        </authorList>
    </citation>
    <scope>NUCLEOTIDE SEQUENCE [LARGE SCALE GENOMIC DNA]</scope>
    <source>
        <strain evidence="3">PML1(12)</strain>
    </source>
</reference>
<evidence type="ECO:0000256" key="1">
    <source>
        <dbReference type="SAM" id="MobiDB-lite"/>
    </source>
</evidence>
<organism evidence="2 3">
    <name type="scientific">Caballeronia mineralivorans PML1(12)</name>
    <dbReference type="NCBI Taxonomy" id="908627"/>
    <lineage>
        <taxon>Bacteria</taxon>
        <taxon>Pseudomonadati</taxon>
        <taxon>Pseudomonadota</taxon>
        <taxon>Betaproteobacteria</taxon>
        <taxon>Burkholderiales</taxon>
        <taxon>Burkholderiaceae</taxon>
        <taxon>Caballeronia</taxon>
    </lineage>
</organism>
<dbReference type="Proteomes" id="UP000035963">
    <property type="component" value="Unassembled WGS sequence"/>
</dbReference>
<dbReference type="AlphaFoldDB" id="A0A0J1CLA6"/>
<protein>
    <recommendedName>
        <fullName evidence="4">Ribosomal protein S14</fullName>
    </recommendedName>
</protein>
<name>A0A0J1CLA6_9BURK</name>
<dbReference type="RefSeq" id="WP_047896921.1">
    <property type="nucleotide sequence ID" value="NZ_AEJF01000214.1"/>
</dbReference>
<evidence type="ECO:0000313" key="3">
    <source>
        <dbReference type="Proteomes" id="UP000035963"/>
    </source>
</evidence>
<proteinExistence type="predicted"/>
<gene>
    <name evidence="2" type="ORF">EOS_35660</name>
</gene>
<evidence type="ECO:0000313" key="2">
    <source>
        <dbReference type="EMBL" id="KLU21507.1"/>
    </source>
</evidence>
<feature type="region of interest" description="Disordered" evidence="1">
    <location>
        <begin position="24"/>
        <end position="49"/>
    </location>
</feature>
<dbReference type="PATRIC" id="fig|908627.4.peg.7976"/>
<dbReference type="OrthoDB" id="9152922at2"/>